<accession>A0A0C9W292</accession>
<dbReference type="SMART" id="SM00028">
    <property type="entry name" value="TPR"/>
    <property type="match status" value="8"/>
</dbReference>
<dbReference type="PANTHER" id="PTHR19959:SF119">
    <property type="entry name" value="FUNGAL LIPASE-LIKE DOMAIN-CONTAINING PROTEIN"/>
    <property type="match status" value="1"/>
</dbReference>
<dbReference type="AlphaFoldDB" id="A0A0C9W292"/>
<evidence type="ECO:0000313" key="3">
    <source>
        <dbReference type="EMBL" id="KIJ65085.1"/>
    </source>
</evidence>
<gene>
    <name evidence="3" type="ORF">HYDPIDRAFT_89338</name>
</gene>
<proteinExistence type="predicted"/>
<dbReference type="InterPro" id="IPR011990">
    <property type="entry name" value="TPR-like_helical_dom_sf"/>
</dbReference>
<dbReference type="Gene3D" id="1.25.40.10">
    <property type="entry name" value="Tetratricopeptide repeat domain"/>
    <property type="match status" value="6"/>
</dbReference>
<organism evidence="3 4">
    <name type="scientific">Hydnomerulius pinastri MD-312</name>
    <dbReference type="NCBI Taxonomy" id="994086"/>
    <lineage>
        <taxon>Eukaryota</taxon>
        <taxon>Fungi</taxon>
        <taxon>Dikarya</taxon>
        <taxon>Basidiomycota</taxon>
        <taxon>Agaricomycotina</taxon>
        <taxon>Agaricomycetes</taxon>
        <taxon>Agaricomycetidae</taxon>
        <taxon>Boletales</taxon>
        <taxon>Boletales incertae sedis</taxon>
        <taxon>Leucogyrophana</taxon>
    </lineage>
</organism>
<feature type="domain" description="CHAT" evidence="2">
    <location>
        <begin position="989"/>
        <end position="1258"/>
    </location>
</feature>
<sequence length="1271" mass="142579">RFRQRGDGKDLDEAIEHHRAALQLRPTGHPNRSASLNNLASALSTRFEQRGDGKDLGEAIQHHRVALQLMPDGHPNRLFSLNNLAFALLTRFGQRDDGKDLDEAIQHHHVALQLWPEGHPGRSTSLNNLTSALSRFERRGDGKDLDEAIQHFRVALQLQPEGHPDHLTSLNNLASALHTQFEQRGDWEEDLDEAIEHFRVALQLRPAGHPDRSASLNNLASALSTRFEKRGDGNDLDEAIEHFRLALQLRPAGHPDRSASLNNLASALSTRFEQRGDGKDLDEAVEHFRAALQLRPAGHPDRSASLNNLTSALSTRFEQRGDEEDLDEAIQHFRLALQLRPENHPLLNNLANALKSRFEQQGDGKDLDEAVQHSGVVLQLMSEDHPYRSSLLNNLASALKMRFEQRGDGKDLDDAIQHLRAALQLTPEANSHPDRLSLLNNLASVLLMRFKHQGDEESQDVDEAIQHFRDALQLTPESHPLHPSSLNNLASALSVRFEQQGDGKDLDEAIQHLRAALQLMPEGHPLRSSSLNNLASALSVRFSQRGDGRDLDEAIEHHRVALQLRSSGHPDRPSSLNNLASALSVRFLQRGDGNDLDEAIKHCRVALQLRPEGHPVRPFSLNNLASALLVRFSQRGDGNDLDEAIKHYRVALQLKPSGHPDRPSSLINLASALSVRFEQRGDGKDLDEAIQLSSIVAEQSLVHPIHLRARGILAKTQLALWRSQHTMQDLDHAMDHYRVAAQCAPAGLLRRLESSLQWVKDAEEYQHPSALDAYAQSLQLLDSHISLTSSVSSRHQARKHFPHDLSVNAASCALRQGDVCHAVELLEQGRALHWTQIARFRTLLDDLRSRDPRAEVLVKRFRDLSAMLDRPAQTSFDKGRSIPTVEAEAQRYRDLVEEWNKVVEEIRTFEGFSRFLLPPLFADLREAAREGPVVILIASKFSCDAIILLHMQSPVHLRLQITSEEIRDLVRRCFRHIRPDPGEYDTFEEIMRELWKKVIHPVVRELKRYARKDSRIWWCPTSLFTALPLHSAGEYERGSQVLSKFFVSSYTLSLLALIKARTYTKTTSGIKFAAIGQAAPDASFTALKPLDFVDSELDQIEKLLPKPPVLFTKLTSSESTKQQALRTLQDHQWFHLSCHGGQDLSKPFKSHFMMRDGPISLLDIINTDISGHEFAFLSISETARGDPSAPDEVIHLAAGLQFMGAKSVIGTLWSVLDNVTYDLVSAFYKEFCKDGTMDCTMAARALHKAVATLAKDKVPLEARAMFIHIGI</sequence>
<keyword evidence="4" id="KW-1185">Reference proteome</keyword>
<evidence type="ECO:0000313" key="4">
    <source>
        <dbReference type="Proteomes" id="UP000053820"/>
    </source>
</evidence>
<dbReference type="EMBL" id="KN839844">
    <property type="protein sequence ID" value="KIJ65085.1"/>
    <property type="molecule type" value="Genomic_DNA"/>
</dbReference>
<feature type="non-terminal residue" evidence="3">
    <location>
        <position position="1271"/>
    </location>
</feature>
<dbReference type="Pfam" id="PF12770">
    <property type="entry name" value="CHAT"/>
    <property type="match status" value="1"/>
</dbReference>
<dbReference type="InterPro" id="IPR019734">
    <property type="entry name" value="TPR_rpt"/>
</dbReference>
<dbReference type="HOGENOM" id="CLU_001305_0_1_1"/>
<feature type="repeat" description="TPR" evidence="1">
    <location>
        <begin position="310"/>
        <end position="343"/>
    </location>
</feature>
<dbReference type="PANTHER" id="PTHR19959">
    <property type="entry name" value="KINESIN LIGHT CHAIN"/>
    <property type="match status" value="1"/>
</dbReference>
<dbReference type="InterPro" id="IPR006597">
    <property type="entry name" value="Sel1-like"/>
</dbReference>
<keyword evidence="1" id="KW-0802">TPR repeat</keyword>
<dbReference type="OrthoDB" id="9991317at2759"/>
<dbReference type="SUPFAM" id="SSF81901">
    <property type="entry name" value="HCP-like"/>
    <property type="match status" value="2"/>
</dbReference>
<dbReference type="SMART" id="SM00671">
    <property type="entry name" value="SEL1"/>
    <property type="match status" value="5"/>
</dbReference>
<feature type="non-terminal residue" evidence="3">
    <location>
        <position position="1"/>
    </location>
</feature>
<dbReference type="InterPro" id="IPR024983">
    <property type="entry name" value="CHAT_dom"/>
</dbReference>
<dbReference type="SUPFAM" id="SSF48452">
    <property type="entry name" value="TPR-like"/>
    <property type="match status" value="1"/>
</dbReference>
<evidence type="ECO:0000256" key="1">
    <source>
        <dbReference type="PROSITE-ProRule" id="PRU00339"/>
    </source>
</evidence>
<dbReference type="Proteomes" id="UP000053820">
    <property type="component" value="Unassembled WGS sequence"/>
</dbReference>
<reference evidence="3 4" key="1">
    <citation type="submission" date="2014-04" db="EMBL/GenBank/DDBJ databases">
        <title>Evolutionary Origins and Diversification of the Mycorrhizal Mutualists.</title>
        <authorList>
            <consortium name="DOE Joint Genome Institute"/>
            <consortium name="Mycorrhizal Genomics Consortium"/>
            <person name="Kohler A."/>
            <person name="Kuo A."/>
            <person name="Nagy L.G."/>
            <person name="Floudas D."/>
            <person name="Copeland A."/>
            <person name="Barry K.W."/>
            <person name="Cichocki N."/>
            <person name="Veneault-Fourrey C."/>
            <person name="LaButti K."/>
            <person name="Lindquist E.A."/>
            <person name="Lipzen A."/>
            <person name="Lundell T."/>
            <person name="Morin E."/>
            <person name="Murat C."/>
            <person name="Riley R."/>
            <person name="Ohm R."/>
            <person name="Sun H."/>
            <person name="Tunlid A."/>
            <person name="Henrissat B."/>
            <person name="Grigoriev I.V."/>
            <person name="Hibbett D.S."/>
            <person name="Martin F."/>
        </authorList>
    </citation>
    <scope>NUCLEOTIDE SEQUENCE [LARGE SCALE GENOMIC DNA]</scope>
    <source>
        <strain evidence="3 4">MD-312</strain>
    </source>
</reference>
<protein>
    <recommendedName>
        <fullName evidence="2">CHAT domain-containing protein</fullName>
    </recommendedName>
</protein>
<name>A0A0C9W292_9AGAM</name>
<evidence type="ECO:0000259" key="2">
    <source>
        <dbReference type="Pfam" id="PF12770"/>
    </source>
</evidence>
<dbReference type="PROSITE" id="PS50005">
    <property type="entry name" value="TPR"/>
    <property type="match status" value="1"/>
</dbReference>